<sequence length="113" mass="12447">MAMMAGNAACFQRGSLFWFAVITLSIGYCTVGASEGKRRTRKEACPNGFSVPLVLFQWLSSGRRASLMRALRSWARSLSPWWTVITPSCTTGKESCRNNTLVSLETLKACSCL</sequence>
<proteinExistence type="predicted"/>
<dbReference type="InParanoid" id="A0A5F9DDX4"/>
<dbReference type="Ensembl" id="ENSOCUT00000056124.1">
    <property type="protein sequence ID" value="ENSOCUP00000044465.1"/>
    <property type="gene ID" value="ENSOCUG00000033689.1"/>
</dbReference>
<evidence type="ECO:0000313" key="3">
    <source>
        <dbReference type="Proteomes" id="UP000001811"/>
    </source>
</evidence>
<organism evidence="2 3">
    <name type="scientific">Oryctolagus cuniculus</name>
    <name type="common">Rabbit</name>
    <dbReference type="NCBI Taxonomy" id="9986"/>
    <lineage>
        <taxon>Eukaryota</taxon>
        <taxon>Metazoa</taxon>
        <taxon>Chordata</taxon>
        <taxon>Craniata</taxon>
        <taxon>Vertebrata</taxon>
        <taxon>Euteleostomi</taxon>
        <taxon>Mammalia</taxon>
        <taxon>Eutheria</taxon>
        <taxon>Euarchontoglires</taxon>
        <taxon>Glires</taxon>
        <taxon>Lagomorpha</taxon>
        <taxon>Leporidae</taxon>
        <taxon>Oryctolagus</taxon>
    </lineage>
</organism>
<feature type="transmembrane region" description="Helical" evidence="1">
    <location>
        <begin position="15"/>
        <end position="33"/>
    </location>
</feature>
<evidence type="ECO:0000313" key="2">
    <source>
        <dbReference type="Ensembl" id="ENSOCUP00000044465.1"/>
    </source>
</evidence>
<reference evidence="2 3" key="1">
    <citation type="journal article" date="2011" name="Nature">
        <title>A high-resolution map of human evolutionary constraint using 29 mammals.</title>
        <authorList>
            <person name="Lindblad-Toh K."/>
            <person name="Garber M."/>
            <person name="Zuk O."/>
            <person name="Lin M.F."/>
            <person name="Parker B.J."/>
            <person name="Washietl S."/>
            <person name="Kheradpour P."/>
            <person name="Ernst J."/>
            <person name="Jordan G."/>
            <person name="Mauceli E."/>
            <person name="Ward L.D."/>
            <person name="Lowe C.B."/>
            <person name="Holloway A.K."/>
            <person name="Clamp M."/>
            <person name="Gnerre S."/>
            <person name="Alfoldi J."/>
            <person name="Beal K."/>
            <person name="Chang J."/>
            <person name="Clawson H."/>
            <person name="Cuff J."/>
            <person name="Di Palma F."/>
            <person name="Fitzgerald S."/>
            <person name="Flicek P."/>
            <person name="Guttman M."/>
            <person name="Hubisz M.J."/>
            <person name="Jaffe D.B."/>
            <person name="Jungreis I."/>
            <person name="Kent W.J."/>
            <person name="Kostka D."/>
            <person name="Lara M."/>
            <person name="Martins A.L."/>
            <person name="Massingham T."/>
            <person name="Moltke I."/>
            <person name="Raney B.J."/>
            <person name="Rasmussen M.D."/>
            <person name="Robinson J."/>
            <person name="Stark A."/>
            <person name="Vilella A.J."/>
            <person name="Wen J."/>
            <person name="Xie X."/>
            <person name="Zody M.C."/>
            <person name="Baldwin J."/>
            <person name="Bloom T."/>
            <person name="Chin C.W."/>
            <person name="Heiman D."/>
            <person name="Nicol R."/>
            <person name="Nusbaum C."/>
            <person name="Young S."/>
            <person name="Wilkinson J."/>
            <person name="Worley K.C."/>
            <person name="Kovar C.L."/>
            <person name="Muzny D.M."/>
            <person name="Gibbs R.A."/>
            <person name="Cree A."/>
            <person name="Dihn H.H."/>
            <person name="Fowler G."/>
            <person name="Jhangiani S."/>
            <person name="Joshi V."/>
            <person name="Lee S."/>
            <person name="Lewis L.R."/>
            <person name="Nazareth L.V."/>
            <person name="Okwuonu G."/>
            <person name="Santibanez J."/>
            <person name="Warren W.C."/>
            <person name="Mardis E.R."/>
            <person name="Weinstock G.M."/>
            <person name="Wilson R.K."/>
            <person name="Delehaunty K."/>
            <person name="Dooling D."/>
            <person name="Fronik C."/>
            <person name="Fulton L."/>
            <person name="Fulton B."/>
            <person name="Graves T."/>
            <person name="Minx P."/>
            <person name="Sodergren E."/>
            <person name="Birney E."/>
            <person name="Margulies E.H."/>
            <person name="Herrero J."/>
            <person name="Green E.D."/>
            <person name="Haussler D."/>
            <person name="Siepel A."/>
            <person name="Goldman N."/>
            <person name="Pollard K.S."/>
            <person name="Pedersen J.S."/>
            <person name="Lander E.S."/>
            <person name="Kellis M."/>
        </authorList>
    </citation>
    <scope>NUCLEOTIDE SEQUENCE [LARGE SCALE GENOMIC DNA]</scope>
    <source>
        <strain evidence="3">Thorbecke</strain>
    </source>
</reference>
<name>A0A5F9DDX4_RABIT</name>
<dbReference type="AlphaFoldDB" id="A0A5F9DDX4"/>
<dbReference type="Bgee" id="ENSOCUG00000033689">
    <property type="expression patterns" value="Expressed in blood and 17 other cell types or tissues"/>
</dbReference>
<reference evidence="2" key="2">
    <citation type="submission" date="2025-08" db="UniProtKB">
        <authorList>
            <consortium name="Ensembl"/>
        </authorList>
    </citation>
    <scope>IDENTIFICATION</scope>
    <source>
        <strain evidence="2">Thorbecke</strain>
    </source>
</reference>
<reference evidence="2" key="3">
    <citation type="submission" date="2025-09" db="UniProtKB">
        <authorList>
            <consortium name="Ensembl"/>
        </authorList>
    </citation>
    <scope>IDENTIFICATION</scope>
    <source>
        <strain evidence="2">Thorbecke</strain>
    </source>
</reference>
<dbReference type="Proteomes" id="UP000001811">
    <property type="component" value="Unplaced"/>
</dbReference>
<evidence type="ECO:0000256" key="1">
    <source>
        <dbReference type="SAM" id="Phobius"/>
    </source>
</evidence>
<keyword evidence="1" id="KW-0812">Transmembrane</keyword>
<keyword evidence="3" id="KW-1185">Reference proteome</keyword>
<accession>A0A5F9DDX4</accession>
<keyword evidence="1" id="KW-0472">Membrane</keyword>
<protein>
    <submittedName>
        <fullName evidence="2">Uncharacterized protein</fullName>
    </submittedName>
</protein>
<keyword evidence="1" id="KW-1133">Transmembrane helix</keyword>